<organism evidence="1">
    <name type="scientific">Tanacetum cinerariifolium</name>
    <name type="common">Dalmatian daisy</name>
    <name type="synonym">Chrysanthemum cinerariifolium</name>
    <dbReference type="NCBI Taxonomy" id="118510"/>
    <lineage>
        <taxon>Eukaryota</taxon>
        <taxon>Viridiplantae</taxon>
        <taxon>Streptophyta</taxon>
        <taxon>Embryophyta</taxon>
        <taxon>Tracheophyta</taxon>
        <taxon>Spermatophyta</taxon>
        <taxon>Magnoliopsida</taxon>
        <taxon>eudicotyledons</taxon>
        <taxon>Gunneridae</taxon>
        <taxon>Pentapetalae</taxon>
        <taxon>asterids</taxon>
        <taxon>campanulids</taxon>
        <taxon>Asterales</taxon>
        <taxon>Asteraceae</taxon>
        <taxon>Asteroideae</taxon>
        <taxon>Anthemideae</taxon>
        <taxon>Anthemidinae</taxon>
        <taxon>Tanacetum</taxon>
    </lineage>
</organism>
<protein>
    <submittedName>
        <fullName evidence="1">Uncharacterized protein</fullName>
    </submittedName>
</protein>
<evidence type="ECO:0000313" key="1">
    <source>
        <dbReference type="EMBL" id="GFA88844.1"/>
    </source>
</evidence>
<dbReference type="EMBL" id="BKCJ010507896">
    <property type="protein sequence ID" value="GFA88844.1"/>
    <property type="molecule type" value="Genomic_DNA"/>
</dbReference>
<comment type="caution">
    <text evidence="1">The sequence shown here is derived from an EMBL/GenBank/DDBJ whole genome shotgun (WGS) entry which is preliminary data.</text>
</comment>
<accession>A0A699KFL7</accession>
<sequence>TVNECEPCVTIETELESDFIKKECYDKLLKQYTTLEKHFISLEVDSQLKQEIFQGNNSFSQQGAPTFDQLFEINDWKAQSQEKDTSLGKRPGKASCYTGFIDK</sequence>
<feature type="non-terminal residue" evidence="1">
    <location>
        <position position="103"/>
    </location>
</feature>
<name>A0A699KFL7_TANCI</name>
<dbReference type="AlphaFoldDB" id="A0A699KFL7"/>
<feature type="non-terminal residue" evidence="1">
    <location>
        <position position="1"/>
    </location>
</feature>
<proteinExistence type="predicted"/>
<gene>
    <name evidence="1" type="ORF">Tci_660816</name>
</gene>
<reference evidence="1" key="1">
    <citation type="journal article" date="2019" name="Sci. Rep.">
        <title>Draft genome of Tanacetum cinerariifolium, the natural source of mosquito coil.</title>
        <authorList>
            <person name="Yamashiro T."/>
            <person name="Shiraishi A."/>
            <person name="Satake H."/>
            <person name="Nakayama K."/>
        </authorList>
    </citation>
    <scope>NUCLEOTIDE SEQUENCE</scope>
</reference>